<proteinExistence type="predicted"/>
<dbReference type="Proteomes" id="UP000674425">
    <property type="component" value="Unassembled WGS sequence"/>
</dbReference>
<protein>
    <submittedName>
        <fullName evidence="1">Uncharacterized protein</fullName>
    </submittedName>
</protein>
<evidence type="ECO:0000313" key="2">
    <source>
        <dbReference type="Proteomes" id="UP000674425"/>
    </source>
</evidence>
<gene>
    <name evidence="1" type="ORF">R69658_08105</name>
</gene>
<organism evidence="1 2">
    <name type="scientific">Paraburkholderia aspalathi</name>
    <dbReference type="NCBI Taxonomy" id="1324617"/>
    <lineage>
        <taxon>Bacteria</taxon>
        <taxon>Pseudomonadati</taxon>
        <taxon>Pseudomonadota</taxon>
        <taxon>Betaproteobacteria</taxon>
        <taxon>Burkholderiales</taxon>
        <taxon>Burkholderiaceae</taxon>
        <taxon>Paraburkholderia</taxon>
    </lineage>
</organism>
<sequence>MLRSIGSPGMGRCPIWPQLEQIRLRRIVRMTLNIAVTRASCSDTSSPSKSMALSHFGQMESGSSTRSSRGRWGGRACFADAADAPELDARARARRTSATPLPAARSSSWVSSRSICRSTCSDLRPKCMRLSLSICAFRRSSSWSRSTISRSRSAISWRIFAIDACCSSTKAWSSATVCGSGAWSGMRCSLRAFDAVYNIDNAAVRRGCLQSMPSSNIDSCADVR</sequence>
<name>A0ABN7ND02_9BURK</name>
<evidence type="ECO:0000313" key="1">
    <source>
        <dbReference type="EMBL" id="CAE6870144.1"/>
    </source>
</evidence>
<keyword evidence="2" id="KW-1185">Reference proteome</keyword>
<reference evidence="1 2" key="1">
    <citation type="submission" date="2021-02" db="EMBL/GenBank/DDBJ databases">
        <authorList>
            <person name="Vanwijnsberghe S."/>
        </authorList>
    </citation>
    <scope>NUCLEOTIDE SEQUENCE [LARGE SCALE GENOMIC DNA]</scope>
    <source>
        <strain evidence="1 2">R-69658</strain>
    </source>
</reference>
<dbReference type="EMBL" id="CAJNAU010000254">
    <property type="protein sequence ID" value="CAE6870144.1"/>
    <property type="molecule type" value="Genomic_DNA"/>
</dbReference>
<comment type="caution">
    <text evidence="1">The sequence shown here is derived from an EMBL/GenBank/DDBJ whole genome shotgun (WGS) entry which is preliminary data.</text>
</comment>
<accession>A0ABN7ND02</accession>